<dbReference type="GO" id="GO:0005829">
    <property type="term" value="C:cytosol"/>
    <property type="evidence" value="ECO:0007669"/>
    <property type="project" value="TreeGrafter"/>
</dbReference>
<dbReference type="AlphaFoldDB" id="A0A1G6KVX9"/>
<dbReference type="InterPro" id="IPR000150">
    <property type="entry name" value="Cof"/>
</dbReference>
<proteinExistence type="predicted"/>
<gene>
    <name evidence="1" type="ORF">SAMN04487824_11053</name>
</gene>
<organism evidence="1 2">
    <name type="scientific">Parafannyhessea umbonata</name>
    <dbReference type="NCBI Taxonomy" id="604330"/>
    <lineage>
        <taxon>Bacteria</taxon>
        <taxon>Bacillati</taxon>
        <taxon>Actinomycetota</taxon>
        <taxon>Coriobacteriia</taxon>
        <taxon>Coriobacteriales</taxon>
        <taxon>Atopobiaceae</taxon>
        <taxon>Parafannyhessea</taxon>
    </lineage>
</organism>
<reference evidence="2" key="1">
    <citation type="submission" date="2016-10" db="EMBL/GenBank/DDBJ databases">
        <authorList>
            <person name="Varghese N."/>
            <person name="Submissions S."/>
        </authorList>
    </citation>
    <scope>NUCLEOTIDE SEQUENCE [LARGE SCALE GENOMIC DNA]</scope>
    <source>
        <strain evidence="2">DSM 22619</strain>
    </source>
</reference>
<dbReference type="GO" id="GO:0000287">
    <property type="term" value="F:magnesium ion binding"/>
    <property type="evidence" value="ECO:0007669"/>
    <property type="project" value="TreeGrafter"/>
</dbReference>
<accession>A0A1G6KVX9</accession>
<dbReference type="InterPro" id="IPR036412">
    <property type="entry name" value="HAD-like_sf"/>
</dbReference>
<evidence type="ECO:0000313" key="2">
    <source>
        <dbReference type="Proteomes" id="UP000198528"/>
    </source>
</evidence>
<dbReference type="EMBL" id="FMZL01000010">
    <property type="protein sequence ID" value="SDC35259.1"/>
    <property type="molecule type" value="Genomic_DNA"/>
</dbReference>
<dbReference type="Pfam" id="PF08282">
    <property type="entry name" value="Hydrolase_3"/>
    <property type="match status" value="1"/>
</dbReference>
<dbReference type="STRING" id="604330.SAMN04489857_1546"/>
<keyword evidence="2" id="KW-1185">Reference proteome</keyword>
<evidence type="ECO:0008006" key="3">
    <source>
        <dbReference type="Google" id="ProtNLM"/>
    </source>
</evidence>
<name>A0A1G6KVX9_9ACTN</name>
<sequence>MAGTYRLIALDMDGALLTTDKRVSSATSAALRRLTDSGACATIATGRAYRELEPLRHDLAPVRYAVCANGAVVMDLWEHRSVSVTTIPNHGAIQAVRAGLANGCLVNVLTQTGAYLNLADVERADELGLGQYKGLWAQVNEQMDDPVEFLQAHPNKAVKINLYHFTQEARERTRAQLVGADVQVAFAEGASVEITAPGVRKDSGIAHLCDELGITMSQVVAVGDGDNDLDMLRSAGLGVAMANATPQALAVADVRTTADCDHDGVAETIERYFL</sequence>
<protein>
    <recommendedName>
        <fullName evidence="3">Cof-type HAD-IIB family hydrolase</fullName>
    </recommendedName>
</protein>
<dbReference type="RefSeq" id="WP_090846433.1">
    <property type="nucleotide sequence ID" value="NZ_FMZL01000010.1"/>
</dbReference>
<dbReference type="NCBIfam" id="TIGR00099">
    <property type="entry name" value="Cof-subfamily"/>
    <property type="match status" value="1"/>
</dbReference>
<dbReference type="SFLD" id="SFLDS00003">
    <property type="entry name" value="Haloacid_Dehalogenase"/>
    <property type="match status" value="1"/>
</dbReference>
<dbReference type="PROSITE" id="PS01229">
    <property type="entry name" value="COF_2"/>
    <property type="match status" value="1"/>
</dbReference>
<dbReference type="SUPFAM" id="SSF56784">
    <property type="entry name" value="HAD-like"/>
    <property type="match status" value="1"/>
</dbReference>
<dbReference type="SFLD" id="SFLDG01140">
    <property type="entry name" value="C2.B:_Phosphomannomutase_and_P"/>
    <property type="match status" value="1"/>
</dbReference>
<dbReference type="GO" id="GO:0016791">
    <property type="term" value="F:phosphatase activity"/>
    <property type="evidence" value="ECO:0007669"/>
    <property type="project" value="TreeGrafter"/>
</dbReference>
<dbReference type="Proteomes" id="UP000198528">
    <property type="component" value="Unassembled WGS sequence"/>
</dbReference>
<dbReference type="PANTHER" id="PTHR10000:SF8">
    <property type="entry name" value="HAD SUPERFAMILY HYDROLASE-LIKE, TYPE 3"/>
    <property type="match status" value="1"/>
</dbReference>
<dbReference type="Gene3D" id="3.30.1240.10">
    <property type="match status" value="1"/>
</dbReference>
<dbReference type="PANTHER" id="PTHR10000">
    <property type="entry name" value="PHOSPHOSERINE PHOSPHATASE"/>
    <property type="match status" value="1"/>
</dbReference>
<evidence type="ECO:0000313" key="1">
    <source>
        <dbReference type="EMBL" id="SDC35259.1"/>
    </source>
</evidence>
<dbReference type="Gene3D" id="3.40.50.1000">
    <property type="entry name" value="HAD superfamily/HAD-like"/>
    <property type="match status" value="1"/>
</dbReference>
<dbReference type="InterPro" id="IPR023214">
    <property type="entry name" value="HAD_sf"/>
</dbReference>